<accession>A0A6A6W4J5</accession>
<dbReference type="OrthoDB" id="2687876at2759"/>
<keyword evidence="3" id="KW-1185">Reference proteome</keyword>
<dbReference type="SUPFAM" id="SSF81383">
    <property type="entry name" value="F-box domain"/>
    <property type="match status" value="1"/>
</dbReference>
<evidence type="ECO:0000313" key="3">
    <source>
        <dbReference type="Proteomes" id="UP000799437"/>
    </source>
</evidence>
<evidence type="ECO:0000313" key="2">
    <source>
        <dbReference type="EMBL" id="KAF2756886.1"/>
    </source>
</evidence>
<organism evidence="2 3">
    <name type="scientific">Pseudovirgaria hyperparasitica</name>
    <dbReference type="NCBI Taxonomy" id="470096"/>
    <lineage>
        <taxon>Eukaryota</taxon>
        <taxon>Fungi</taxon>
        <taxon>Dikarya</taxon>
        <taxon>Ascomycota</taxon>
        <taxon>Pezizomycotina</taxon>
        <taxon>Dothideomycetes</taxon>
        <taxon>Dothideomycetes incertae sedis</taxon>
        <taxon>Acrospermales</taxon>
        <taxon>Acrospermaceae</taxon>
        <taxon>Pseudovirgaria</taxon>
    </lineage>
</organism>
<dbReference type="RefSeq" id="XP_033599337.1">
    <property type="nucleotide sequence ID" value="XM_033742773.1"/>
</dbReference>
<dbReference type="Proteomes" id="UP000799437">
    <property type="component" value="Unassembled WGS sequence"/>
</dbReference>
<dbReference type="PROSITE" id="PS50181">
    <property type="entry name" value="FBOX"/>
    <property type="match status" value="1"/>
</dbReference>
<protein>
    <recommendedName>
        <fullName evidence="1">F-box domain-containing protein</fullName>
    </recommendedName>
</protein>
<dbReference type="InterPro" id="IPR001810">
    <property type="entry name" value="F-box_dom"/>
</dbReference>
<dbReference type="SMART" id="SM00256">
    <property type="entry name" value="FBOX"/>
    <property type="match status" value="1"/>
</dbReference>
<evidence type="ECO:0000259" key="1">
    <source>
        <dbReference type="PROSITE" id="PS50181"/>
    </source>
</evidence>
<dbReference type="EMBL" id="ML996574">
    <property type="protein sequence ID" value="KAF2756886.1"/>
    <property type="molecule type" value="Genomic_DNA"/>
</dbReference>
<dbReference type="GeneID" id="54483827"/>
<feature type="domain" description="F-box" evidence="1">
    <location>
        <begin position="53"/>
        <end position="99"/>
    </location>
</feature>
<proteinExistence type="predicted"/>
<dbReference type="AlphaFoldDB" id="A0A6A6W4J5"/>
<sequence>MPDTPSDNLDEPYPANSVTEQLQIPDNTLDGRFSKTNFPFQKSQNPHQPLNSLGHLDMLPVELLSEVLLDLDVCTLMAFRCVNRQAIAIVDSLPNFRRVVENCIDVIRAIVATGANDYTFNTLYNRLSMSDCVKCGRFGGYLYLITCQRLCYFCFTRDEAFYPITESTARRIGIRKGDLKKLPHLLSLPGQYTGFEKLSKKRIKLFDREAVQQRAQDDRWIVVTGRQIDRTTLEPARYMVIISVPHFRTGNGIDRGVHCLGCRDILEKRIKYSQTAILDHFRQCGPVREIRGRMQHVP</sequence>
<gene>
    <name evidence="2" type="ORF">EJ05DRAFT_46525</name>
</gene>
<dbReference type="InterPro" id="IPR036047">
    <property type="entry name" value="F-box-like_dom_sf"/>
</dbReference>
<name>A0A6A6W4J5_9PEZI</name>
<reference evidence="2" key="1">
    <citation type="journal article" date="2020" name="Stud. Mycol.">
        <title>101 Dothideomycetes genomes: a test case for predicting lifestyles and emergence of pathogens.</title>
        <authorList>
            <person name="Haridas S."/>
            <person name="Albert R."/>
            <person name="Binder M."/>
            <person name="Bloem J."/>
            <person name="Labutti K."/>
            <person name="Salamov A."/>
            <person name="Andreopoulos B."/>
            <person name="Baker S."/>
            <person name="Barry K."/>
            <person name="Bills G."/>
            <person name="Bluhm B."/>
            <person name="Cannon C."/>
            <person name="Castanera R."/>
            <person name="Culley D."/>
            <person name="Daum C."/>
            <person name="Ezra D."/>
            <person name="Gonzalez J."/>
            <person name="Henrissat B."/>
            <person name="Kuo A."/>
            <person name="Liang C."/>
            <person name="Lipzen A."/>
            <person name="Lutzoni F."/>
            <person name="Magnuson J."/>
            <person name="Mondo S."/>
            <person name="Nolan M."/>
            <person name="Ohm R."/>
            <person name="Pangilinan J."/>
            <person name="Park H.-J."/>
            <person name="Ramirez L."/>
            <person name="Alfaro M."/>
            <person name="Sun H."/>
            <person name="Tritt A."/>
            <person name="Yoshinaga Y."/>
            <person name="Zwiers L.-H."/>
            <person name="Turgeon B."/>
            <person name="Goodwin S."/>
            <person name="Spatafora J."/>
            <person name="Crous P."/>
            <person name="Grigoriev I."/>
        </authorList>
    </citation>
    <scope>NUCLEOTIDE SEQUENCE</scope>
    <source>
        <strain evidence="2">CBS 121739</strain>
    </source>
</reference>
<dbReference type="Pfam" id="PF00646">
    <property type="entry name" value="F-box"/>
    <property type="match status" value="1"/>
</dbReference>